<feature type="domain" description="HTH luxR-type" evidence="3">
    <location>
        <begin position="142"/>
        <end position="207"/>
    </location>
</feature>
<evidence type="ECO:0000256" key="1">
    <source>
        <dbReference type="ARBA" id="ARBA00022553"/>
    </source>
</evidence>
<dbReference type="SMART" id="SM00421">
    <property type="entry name" value="HTH_LUXR"/>
    <property type="match status" value="1"/>
</dbReference>
<dbReference type="InterPro" id="IPR011006">
    <property type="entry name" value="CheY-like_superfamily"/>
</dbReference>
<keyword evidence="1" id="KW-0597">Phosphoprotein</keyword>
<dbReference type="PANTHER" id="PTHR45566:SF1">
    <property type="entry name" value="HTH-TYPE TRANSCRIPTIONAL REGULATOR YHJB-RELATED"/>
    <property type="match status" value="1"/>
</dbReference>
<reference evidence="5" key="1">
    <citation type="submission" date="2018-06" db="EMBL/GenBank/DDBJ databases">
        <authorList>
            <person name="Zhirakovskaya E."/>
        </authorList>
    </citation>
    <scope>NUCLEOTIDE SEQUENCE</scope>
</reference>
<dbReference type="AlphaFoldDB" id="A0A3B0XE30"/>
<dbReference type="SUPFAM" id="SSF46894">
    <property type="entry name" value="C-terminal effector domain of the bipartite response regulators"/>
    <property type="match status" value="1"/>
</dbReference>
<dbReference type="PANTHER" id="PTHR45566">
    <property type="entry name" value="HTH-TYPE TRANSCRIPTIONAL REGULATOR YHJB-RELATED"/>
    <property type="match status" value="1"/>
</dbReference>
<proteinExistence type="predicted"/>
<dbReference type="PROSITE" id="PS50110">
    <property type="entry name" value="RESPONSE_REGULATORY"/>
    <property type="match status" value="1"/>
</dbReference>
<evidence type="ECO:0000259" key="4">
    <source>
        <dbReference type="PROSITE" id="PS50110"/>
    </source>
</evidence>
<dbReference type="Pfam" id="PF00072">
    <property type="entry name" value="Response_reg"/>
    <property type="match status" value="1"/>
</dbReference>
<dbReference type="SMART" id="SM00448">
    <property type="entry name" value="REC"/>
    <property type="match status" value="1"/>
</dbReference>
<sequence>MKIMIVDDHPMFRDAIMQTLEQLDDTLHWCHAGSCEEAFSLCEEQRDFDLVLLDLDLPGMDGLTGLNEMRQRLPTTPVVILSATDDRDYVMRAIEQGAKGYIPKSSSGEVLLNALRLILSGGVYLPMAVLDGVYATAAANAEDTPSTRLTPRQIEVLNLLSQGKMNKEISNALGMAENTVRVHVRAILDSLGVSNRTEAALRAMQLGLVTESEG</sequence>
<name>A0A3B0XE30_9ZZZZ</name>
<dbReference type="PROSITE" id="PS50043">
    <property type="entry name" value="HTH_LUXR_2"/>
    <property type="match status" value="1"/>
</dbReference>
<dbReference type="GO" id="GO:0003677">
    <property type="term" value="F:DNA binding"/>
    <property type="evidence" value="ECO:0007669"/>
    <property type="project" value="UniProtKB-KW"/>
</dbReference>
<gene>
    <name evidence="5" type="ORF">MNBD_GAMMA06-1316</name>
</gene>
<evidence type="ECO:0008006" key="6">
    <source>
        <dbReference type="Google" id="ProtNLM"/>
    </source>
</evidence>
<dbReference type="PRINTS" id="PR00038">
    <property type="entry name" value="HTHLUXR"/>
</dbReference>
<dbReference type="Pfam" id="PF00196">
    <property type="entry name" value="GerE"/>
    <property type="match status" value="1"/>
</dbReference>
<accession>A0A3B0XE30</accession>
<evidence type="ECO:0000313" key="5">
    <source>
        <dbReference type="EMBL" id="VAW54264.1"/>
    </source>
</evidence>
<dbReference type="CDD" id="cd06170">
    <property type="entry name" value="LuxR_C_like"/>
    <property type="match status" value="1"/>
</dbReference>
<dbReference type="GO" id="GO:0000160">
    <property type="term" value="P:phosphorelay signal transduction system"/>
    <property type="evidence" value="ECO:0007669"/>
    <property type="project" value="InterPro"/>
</dbReference>
<dbReference type="InterPro" id="IPR016032">
    <property type="entry name" value="Sig_transdc_resp-reg_C-effctor"/>
</dbReference>
<dbReference type="InterPro" id="IPR058245">
    <property type="entry name" value="NreC/VraR/RcsB-like_REC"/>
</dbReference>
<dbReference type="SUPFAM" id="SSF52172">
    <property type="entry name" value="CheY-like"/>
    <property type="match status" value="1"/>
</dbReference>
<dbReference type="EMBL" id="UOFD01000073">
    <property type="protein sequence ID" value="VAW54264.1"/>
    <property type="molecule type" value="Genomic_DNA"/>
</dbReference>
<keyword evidence="2" id="KW-0238">DNA-binding</keyword>
<dbReference type="CDD" id="cd17535">
    <property type="entry name" value="REC_NarL-like"/>
    <property type="match status" value="1"/>
</dbReference>
<dbReference type="GO" id="GO:0006355">
    <property type="term" value="P:regulation of DNA-templated transcription"/>
    <property type="evidence" value="ECO:0007669"/>
    <property type="project" value="InterPro"/>
</dbReference>
<feature type="domain" description="Response regulatory" evidence="4">
    <location>
        <begin position="2"/>
        <end position="119"/>
    </location>
</feature>
<evidence type="ECO:0000256" key="2">
    <source>
        <dbReference type="ARBA" id="ARBA00023125"/>
    </source>
</evidence>
<dbReference type="InterPro" id="IPR000792">
    <property type="entry name" value="Tscrpt_reg_LuxR_C"/>
</dbReference>
<evidence type="ECO:0000259" key="3">
    <source>
        <dbReference type="PROSITE" id="PS50043"/>
    </source>
</evidence>
<dbReference type="InterPro" id="IPR051015">
    <property type="entry name" value="EvgA-like"/>
</dbReference>
<dbReference type="Gene3D" id="3.40.50.2300">
    <property type="match status" value="1"/>
</dbReference>
<protein>
    <recommendedName>
        <fullName evidence="6">Two-component transcriptional response regulator, LuxR family</fullName>
    </recommendedName>
</protein>
<dbReference type="InterPro" id="IPR001789">
    <property type="entry name" value="Sig_transdc_resp-reg_receiver"/>
</dbReference>
<organism evidence="5">
    <name type="scientific">hydrothermal vent metagenome</name>
    <dbReference type="NCBI Taxonomy" id="652676"/>
    <lineage>
        <taxon>unclassified sequences</taxon>
        <taxon>metagenomes</taxon>
        <taxon>ecological metagenomes</taxon>
    </lineage>
</organism>